<dbReference type="Proteomes" id="UP000663887">
    <property type="component" value="Unassembled WGS sequence"/>
</dbReference>
<evidence type="ECO:0000256" key="4">
    <source>
        <dbReference type="ARBA" id="ARBA00022771"/>
    </source>
</evidence>
<evidence type="ECO:0000313" key="13">
    <source>
        <dbReference type="Proteomes" id="UP000663824"/>
    </source>
</evidence>
<keyword evidence="6" id="KW-1133">Transmembrane helix</keyword>
<evidence type="ECO:0000256" key="7">
    <source>
        <dbReference type="ARBA" id="ARBA00023136"/>
    </source>
</evidence>
<feature type="domain" description="3CxxC-type" evidence="8">
    <location>
        <begin position="55"/>
        <end position="166"/>
    </location>
</feature>
<dbReference type="Proteomes" id="UP000663824">
    <property type="component" value="Unassembled WGS sequence"/>
</dbReference>
<comment type="subcellular location">
    <subcellularLocation>
        <location evidence="1">Membrane</location>
        <topology evidence="1">Single-pass membrane protein</topology>
    </subcellularLocation>
</comment>
<dbReference type="SMART" id="SM01328">
    <property type="entry name" value="zf-3CxxC"/>
    <property type="match status" value="1"/>
</dbReference>
<evidence type="ECO:0000256" key="6">
    <source>
        <dbReference type="ARBA" id="ARBA00022989"/>
    </source>
</evidence>
<dbReference type="EMBL" id="CAJNRG010007613">
    <property type="protein sequence ID" value="CAF2096439.1"/>
    <property type="molecule type" value="Genomic_DNA"/>
</dbReference>
<name>A0A816V618_9BILA</name>
<sequence>MFQDQLFVNEFNLMKQAYINQHHEMRFLHNWQLEPSQDGSIAISSNRNEQILKRYAGANFQCTCCQNQWYSRIHSSILFEYNSSSRKIKWRLFGQQCRRCQQDFHLPIYGQEAINETIRYLIEKLGQKIHRIDLRQRDPDRPIILHNGSRHREDDLTCFCEACELRRQYCEY</sequence>
<dbReference type="Pfam" id="PF13695">
    <property type="entry name" value="Zn_ribbon_3CxxC"/>
    <property type="match status" value="1"/>
</dbReference>
<evidence type="ECO:0000256" key="5">
    <source>
        <dbReference type="ARBA" id="ARBA00022833"/>
    </source>
</evidence>
<reference evidence="10" key="1">
    <citation type="submission" date="2021-02" db="EMBL/GenBank/DDBJ databases">
        <authorList>
            <person name="Nowell W R."/>
        </authorList>
    </citation>
    <scope>NUCLEOTIDE SEQUENCE</scope>
</reference>
<dbReference type="Proteomes" id="UP000676336">
    <property type="component" value="Unassembled WGS sequence"/>
</dbReference>
<gene>
    <name evidence="10" type="ORF">MBJ925_LOCUS25698</name>
    <name evidence="12" type="ORF">SMN809_LOCUS17657</name>
    <name evidence="11" type="ORF">UXM345_LOCUS8680</name>
    <name evidence="9" type="ORF">XDN619_LOCUS17793</name>
</gene>
<keyword evidence="3" id="KW-0479">Metal-binding</keyword>
<evidence type="ECO:0000313" key="11">
    <source>
        <dbReference type="EMBL" id="CAF3866552.1"/>
    </source>
</evidence>
<dbReference type="GO" id="GO:0008270">
    <property type="term" value="F:zinc ion binding"/>
    <property type="evidence" value="ECO:0007669"/>
    <property type="project" value="UniProtKB-KW"/>
</dbReference>
<dbReference type="InterPro" id="IPR026096">
    <property type="entry name" value="R-trans_p"/>
</dbReference>
<protein>
    <recommendedName>
        <fullName evidence="8">3CxxC-type domain-containing protein</fullName>
    </recommendedName>
</protein>
<evidence type="ECO:0000256" key="2">
    <source>
        <dbReference type="ARBA" id="ARBA00022692"/>
    </source>
</evidence>
<dbReference type="GO" id="GO:0031849">
    <property type="term" value="F:olfactory receptor binding"/>
    <property type="evidence" value="ECO:0007669"/>
    <property type="project" value="TreeGrafter"/>
</dbReference>
<organism evidence="10 13">
    <name type="scientific">Rotaria magnacalcarata</name>
    <dbReference type="NCBI Taxonomy" id="392030"/>
    <lineage>
        <taxon>Eukaryota</taxon>
        <taxon>Metazoa</taxon>
        <taxon>Spiralia</taxon>
        <taxon>Gnathifera</taxon>
        <taxon>Rotifera</taxon>
        <taxon>Eurotatoria</taxon>
        <taxon>Bdelloidea</taxon>
        <taxon>Philodinida</taxon>
        <taxon>Philodinidae</taxon>
        <taxon>Rotaria</taxon>
    </lineage>
</organism>
<evidence type="ECO:0000313" key="10">
    <source>
        <dbReference type="EMBL" id="CAF2119797.1"/>
    </source>
</evidence>
<dbReference type="InterPro" id="IPR027377">
    <property type="entry name" value="ZAR1/RTP1-5-like_Znf-3CxxC"/>
</dbReference>
<accession>A0A816V618</accession>
<dbReference type="GO" id="GO:0016020">
    <property type="term" value="C:membrane"/>
    <property type="evidence" value="ECO:0007669"/>
    <property type="project" value="UniProtKB-SubCell"/>
</dbReference>
<keyword evidence="4" id="KW-0863">Zinc-finger</keyword>
<proteinExistence type="predicted"/>
<keyword evidence="2" id="KW-0812">Transmembrane</keyword>
<evidence type="ECO:0000313" key="12">
    <source>
        <dbReference type="EMBL" id="CAF4107745.1"/>
    </source>
</evidence>
<dbReference type="PANTHER" id="PTHR14402:SF10">
    <property type="entry name" value="3CXXC-TYPE DOMAIN-CONTAINING PROTEIN"/>
    <property type="match status" value="1"/>
</dbReference>
<comment type="caution">
    <text evidence="10">The sequence shown here is derived from an EMBL/GenBank/DDBJ whole genome shotgun (WGS) entry which is preliminary data.</text>
</comment>
<dbReference type="GO" id="GO:0006612">
    <property type="term" value="P:protein targeting to membrane"/>
    <property type="evidence" value="ECO:0007669"/>
    <property type="project" value="TreeGrafter"/>
</dbReference>
<evidence type="ECO:0000313" key="9">
    <source>
        <dbReference type="EMBL" id="CAF2096439.1"/>
    </source>
</evidence>
<dbReference type="GO" id="GO:0051205">
    <property type="term" value="P:protein insertion into membrane"/>
    <property type="evidence" value="ECO:0007669"/>
    <property type="project" value="TreeGrafter"/>
</dbReference>
<evidence type="ECO:0000259" key="8">
    <source>
        <dbReference type="SMART" id="SM01328"/>
    </source>
</evidence>
<keyword evidence="7" id="KW-0472">Membrane</keyword>
<dbReference type="EMBL" id="CAJNRE010013607">
    <property type="protein sequence ID" value="CAF2119797.1"/>
    <property type="molecule type" value="Genomic_DNA"/>
</dbReference>
<dbReference type="AlphaFoldDB" id="A0A816V618"/>
<evidence type="ECO:0000256" key="1">
    <source>
        <dbReference type="ARBA" id="ARBA00004167"/>
    </source>
</evidence>
<dbReference type="EMBL" id="CAJOBI010008249">
    <property type="protein sequence ID" value="CAF4107745.1"/>
    <property type="molecule type" value="Genomic_DNA"/>
</dbReference>
<dbReference type="EMBL" id="CAJOBF010000764">
    <property type="protein sequence ID" value="CAF3866552.1"/>
    <property type="molecule type" value="Genomic_DNA"/>
</dbReference>
<keyword evidence="5" id="KW-0862">Zinc</keyword>
<dbReference type="Proteomes" id="UP000663842">
    <property type="component" value="Unassembled WGS sequence"/>
</dbReference>
<dbReference type="PANTHER" id="PTHR14402">
    <property type="entry name" value="RECEPTOR TRANSPORTING PROTEIN"/>
    <property type="match status" value="1"/>
</dbReference>
<evidence type="ECO:0000256" key="3">
    <source>
        <dbReference type="ARBA" id="ARBA00022723"/>
    </source>
</evidence>